<protein>
    <submittedName>
        <fullName evidence="2">Uncharacterized protein</fullName>
    </submittedName>
</protein>
<feature type="compositionally biased region" description="Low complexity" evidence="1">
    <location>
        <begin position="118"/>
        <end position="135"/>
    </location>
</feature>
<accession>A0A6A6NT18</accession>
<evidence type="ECO:0000256" key="1">
    <source>
        <dbReference type="SAM" id="MobiDB-lite"/>
    </source>
</evidence>
<name>A0A6A6NT18_9PEZI</name>
<keyword evidence="3" id="KW-1185">Reference proteome</keyword>
<reference evidence="2" key="1">
    <citation type="journal article" date="2020" name="Stud. Mycol.">
        <title>101 Dothideomycetes genomes: a test case for predicting lifestyles and emergence of pathogens.</title>
        <authorList>
            <person name="Haridas S."/>
            <person name="Albert R."/>
            <person name="Binder M."/>
            <person name="Bloem J."/>
            <person name="Labutti K."/>
            <person name="Salamov A."/>
            <person name="Andreopoulos B."/>
            <person name="Baker S."/>
            <person name="Barry K."/>
            <person name="Bills G."/>
            <person name="Bluhm B."/>
            <person name="Cannon C."/>
            <person name="Castanera R."/>
            <person name="Culley D."/>
            <person name="Daum C."/>
            <person name="Ezra D."/>
            <person name="Gonzalez J."/>
            <person name="Henrissat B."/>
            <person name="Kuo A."/>
            <person name="Liang C."/>
            <person name="Lipzen A."/>
            <person name="Lutzoni F."/>
            <person name="Magnuson J."/>
            <person name="Mondo S."/>
            <person name="Nolan M."/>
            <person name="Ohm R."/>
            <person name="Pangilinan J."/>
            <person name="Park H.-J."/>
            <person name="Ramirez L."/>
            <person name="Alfaro M."/>
            <person name="Sun H."/>
            <person name="Tritt A."/>
            <person name="Yoshinaga Y."/>
            <person name="Zwiers L.-H."/>
            <person name="Turgeon B."/>
            <person name="Goodwin S."/>
            <person name="Spatafora J."/>
            <person name="Crous P."/>
            <person name="Grigoriev I."/>
        </authorList>
    </citation>
    <scope>NUCLEOTIDE SEQUENCE</scope>
    <source>
        <strain evidence="2">ATCC 16933</strain>
    </source>
</reference>
<organism evidence="2 3">
    <name type="scientific">Lineolata rhizophorae</name>
    <dbReference type="NCBI Taxonomy" id="578093"/>
    <lineage>
        <taxon>Eukaryota</taxon>
        <taxon>Fungi</taxon>
        <taxon>Dikarya</taxon>
        <taxon>Ascomycota</taxon>
        <taxon>Pezizomycotina</taxon>
        <taxon>Dothideomycetes</taxon>
        <taxon>Dothideomycetes incertae sedis</taxon>
        <taxon>Lineolatales</taxon>
        <taxon>Lineolataceae</taxon>
        <taxon>Lineolata</taxon>
    </lineage>
</organism>
<proteinExistence type="predicted"/>
<dbReference type="Proteomes" id="UP000799766">
    <property type="component" value="Unassembled WGS sequence"/>
</dbReference>
<feature type="region of interest" description="Disordered" evidence="1">
    <location>
        <begin position="98"/>
        <end position="136"/>
    </location>
</feature>
<gene>
    <name evidence="2" type="ORF">BDY21DRAFT_351911</name>
</gene>
<evidence type="ECO:0000313" key="2">
    <source>
        <dbReference type="EMBL" id="KAF2454915.1"/>
    </source>
</evidence>
<sequence length="240" mass="26546">METPGPDVKLRVHDVHDRRQRRAGPTKRFPFRRTGSLSVRARLCLEFTLSQRSPVRLRRRRVLRAYTSARGRSGHLPAVYTYVRRRVAASNSGIKALTRPPGLHFSPTRSRRTQLPNTAAPLAPATSASARLRPPAKMPPPKGALLTPRRAILLGAGAGALVLLTMKTDAYPLADPLRTRETSGTQRVAKRYEAAGDAPAAGNRDGVPARNVKSGSKYWTGVWRRKGRGGWRGRLRGDRR</sequence>
<evidence type="ECO:0000313" key="3">
    <source>
        <dbReference type="Proteomes" id="UP000799766"/>
    </source>
</evidence>
<feature type="region of interest" description="Disordered" evidence="1">
    <location>
        <begin position="194"/>
        <end position="213"/>
    </location>
</feature>
<dbReference type="EMBL" id="MU001689">
    <property type="protein sequence ID" value="KAF2454915.1"/>
    <property type="molecule type" value="Genomic_DNA"/>
</dbReference>
<dbReference type="AlphaFoldDB" id="A0A6A6NT18"/>